<protein>
    <submittedName>
        <fullName evidence="1">Uncharacterized protein</fullName>
    </submittedName>
</protein>
<gene>
    <name evidence="1" type="ORF">H4W80_006505</name>
</gene>
<comment type="caution">
    <text evidence="1">The sequence shown here is derived from an EMBL/GenBank/DDBJ whole genome shotgun (WGS) entry which is preliminary data.</text>
</comment>
<evidence type="ECO:0000313" key="1">
    <source>
        <dbReference type="EMBL" id="MBE1588247.1"/>
    </source>
</evidence>
<reference evidence="1 2" key="1">
    <citation type="submission" date="2020-10" db="EMBL/GenBank/DDBJ databases">
        <title>Sequencing the genomes of 1000 actinobacteria strains.</title>
        <authorList>
            <person name="Klenk H.-P."/>
        </authorList>
    </citation>
    <scope>NUCLEOTIDE SEQUENCE [LARGE SCALE GENOMIC DNA]</scope>
    <source>
        <strain evidence="1 2">DSM 43173</strain>
    </source>
</reference>
<organism evidence="1 2">
    <name type="scientific">Nonomuraea angiospora</name>
    <dbReference type="NCBI Taxonomy" id="46172"/>
    <lineage>
        <taxon>Bacteria</taxon>
        <taxon>Bacillati</taxon>
        <taxon>Actinomycetota</taxon>
        <taxon>Actinomycetes</taxon>
        <taxon>Streptosporangiales</taxon>
        <taxon>Streptosporangiaceae</taxon>
        <taxon>Nonomuraea</taxon>
    </lineage>
</organism>
<dbReference type="Proteomes" id="UP000633509">
    <property type="component" value="Unassembled WGS sequence"/>
</dbReference>
<keyword evidence="2" id="KW-1185">Reference proteome</keyword>
<sequence length="41" mass="4427">MAAPGEWDIVVIDDRLVEGLDAGGNSVYPVCRRAAEAIRLQ</sequence>
<evidence type="ECO:0000313" key="2">
    <source>
        <dbReference type="Proteomes" id="UP000633509"/>
    </source>
</evidence>
<name>A0ABR9M5R3_9ACTN</name>
<proteinExistence type="predicted"/>
<accession>A0ABR9M5R3</accession>
<dbReference type="EMBL" id="JADBEK010000001">
    <property type="protein sequence ID" value="MBE1588247.1"/>
    <property type="molecule type" value="Genomic_DNA"/>
</dbReference>